<organism evidence="2">
    <name type="scientific">Cowpox virus</name>
    <name type="common">CPV</name>
    <dbReference type="NCBI Taxonomy" id="10243"/>
    <lineage>
        <taxon>Viruses</taxon>
        <taxon>Varidnaviria</taxon>
        <taxon>Bamfordvirae</taxon>
        <taxon>Nucleocytoviricota</taxon>
        <taxon>Pokkesviricetes</taxon>
        <taxon>Chitovirales</taxon>
        <taxon>Poxviridae</taxon>
        <taxon>Chordopoxvirinae</taxon>
        <taxon>Orthopoxvirus</taxon>
        <taxon>Orthopoxvirus cowpox</taxon>
    </lineage>
</organism>
<organismHost>
    <name type="scientific">Bos taurus</name>
    <name type="common">Bovine</name>
    <dbReference type="NCBI Taxonomy" id="9913"/>
</organismHost>
<dbReference type="Proteomes" id="UP000164362">
    <property type="component" value="Segment"/>
</dbReference>
<keyword evidence="1" id="KW-1133">Transmembrane helix</keyword>
<protein>
    <submittedName>
        <fullName evidence="2">Uncharacterized protein</fullName>
    </submittedName>
</protein>
<dbReference type="EMBL" id="LN864565">
    <property type="protein sequence ID" value="CRL86701.1"/>
    <property type="molecule type" value="Genomic_DNA"/>
</dbReference>
<keyword evidence="1" id="KW-0812">Transmembrane</keyword>
<proteinExistence type="predicted"/>
<organismHost>
    <name type="scientific">Myodes glareolus</name>
    <name type="common">Bank vole</name>
    <name type="synonym">Clethrionomys glareolus</name>
    <dbReference type="NCBI Taxonomy" id="447135"/>
</organismHost>
<gene>
    <name evidence="2" type="primary">gCPXV0029</name>
</gene>
<organismHost>
    <name type="scientific">Mus musculus</name>
    <name type="common">Mouse</name>
    <dbReference type="NCBI Taxonomy" id="10090"/>
</organismHost>
<sequence>MKYASESDPGVIPNCSIVLLNNTGMLTAAICKLSDEFTHELIYFVLDVILLMNVILSLIT</sequence>
<organismHost>
    <name type="scientific">Microtus agrestis</name>
    <name type="common">Short-tailed field vole</name>
    <dbReference type="NCBI Taxonomy" id="29092"/>
</organismHost>
<evidence type="ECO:0000256" key="1">
    <source>
        <dbReference type="SAM" id="Phobius"/>
    </source>
</evidence>
<keyword evidence="1" id="KW-0472">Membrane</keyword>
<reference evidence="2" key="1">
    <citation type="journal article" date="2015" name="J. Virol.">
        <title>Out of the reservoir: Phenotypic and genotypic characterization of a novel cowpox virus isolated from a common vole.</title>
        <authorList>
            <person name="Hoffmann D."/>
            <person name="Franke A."/>
            <person name="Jenckel M."/>
            <person name="Tamosiunaite A."/>
            <person name="Schluckebier J."/>
            <person name="Granzow H."/>
            <person name="Hoffmann B."/>
            <person name="Fischer S."/>
            <person name="Ulrich R.G."/>
            <person name="Hoper D."/>
            <person name="Goller K."/>
            <person name="Osterrieder N."/>
            <person name="Beer M."/>
        </authorList>
    </citation>
    <scope>NUCLEOTIDE SEQUENCE [LARGE SCALE GENOMIC DNA]</scope>
    <source>
        <strain evidence="2">RatPox09</strain>
    </source>
</reference>
<accession>A0A0K2YXJ4</accession>
<organismHost>
    <name type="scientific">Felis catus</name>
    <name type="common">Cat</name>
    <name type="synonym">Felis silvestris catus</name>
    <dbReference type="NCBI Taxonomy" id="9685"/>
</organismHost>
<evidence type="ECO:0000313" key="2">
    <source>
        <dbReference type="EMBL" id="CRL86701.1"/>
    </source>
</evidence>
<feature type="transmembrane region" description="Helical" evidence="1">
    <location>
        <begin position="41"/>
        <end position="59"/>
    </location>
</feature>
<name>A0A0K2YXJ4_COWPX</name>
<organismHost>
    <name type="scientific">Loxodonta africana</name>
    <name type="common">African elephant</name>
    <dbReference type="NCBI Taxonomy" id="9785"/>
</organismHost>
<organismHost>
    <name type="scientific">Apodemus sylvaticus</name>
    <name type="common">European woodmouse</name>
    <dbReference type="NCBI Taxonomy" id="10129"/>
</organismHost>
<organismHost>
    <name type="scientific">Homo sapiens</name>
    <name type="common">Human</name>
    <dbReference type="NCBI Taxonomy" id="9606"/>
</organismHost>
<reference evidence="2" key="2">
    <citation type="submission" date="2015-05" db="EMBL/GenBank/DDBJ databases">
        <title>Utilizing next-generation sequencing to resolve the backbone and inform taxonomy of the Core Goodeniaceae.</title>
        <authorList>
            <person name="Michener P.S."/>
            <person name="Gardner A.G."/>
            <person name="Jabaily R.S."/>
            <person name="Sessa E."/>
        </authorList>
    </citation>
    <scope>NUCLEOTIDE SEQUENCE</scope>
    <source>
        <strain evidence="2">RatPox09</strain>
    </source>
</reference>